<feature type="compositionally biased region" description="Polar residues" evidence="1">
    <location>
        <begin position="113"/>
        <end position="127"/>
    </location>
</feature>
<keyword evidence="3" id="KW-1185">Reference proteome</keyword>
<feature type="compositionally biased region" description="Polar residues" evidence="1">
    <location>
        <begin position="70"/>
        <end position="83"/>
    </location>
</feature>
<reference evidence="2 3" key="1">
    <citation type="submission" date="2024-03" db="EMBL/GenBank/DDBJ databases">
        <title>The Acrasis kona genome and developmental transcriptomes reveal deep origins of eukaryotic multicellular pathways.</title>
        <authorList>
            <person name="Sheikh S."/>
            <person name="Fu C.-J."/>
            <person name="Brown M.W."/>
            <person name="Baldauf S.L."/>
        </authorList>
    </citation>
    <scope>NUCLEOTIDE SEQUENCE [LARGE SCALE GENOMIC DNA]</scope>
    <source>
        <strain evidence="2 3">ATCC MYA-3509</strain>
    </source>
</reference>
<dbReference type="AlphaFoldDB" id="A0AAW2YRZ0"/>
<evidence type="ECO:0000313" key="3">
    <source>
        <dbReference type="Proteomes" id="UP001431209"/>
    </source>
</evidence>
<feature type="region of interest" description="Disordered" evidence="1">
    <location>
        <begin position="15"/>
        <end position="38"/>
    </location>
</feature>
<dbReference type="EMBL" id="JAOPGA020000642">
    <property type="protein sequence ID" value="KAL0480221.1"/>
    <property type="molecule type" value="Genomic_DNA"/>
</dbReference>
<feature type="compositionally biased region" description="Basic and acidic residues" evidence="1">
    <location>
        <begin position="100"/>
        <end position="112"/>
    </location>
</feature>
<sequence>MNQFSFIQQDDKDDATFPFSLDATSTPPRKLFSKEDTPFKLDKMEQKEDNTNFFSLKAASAEASPIKFPSLNNESVSNPSTPVKATKRSLESTTPSSEFKQPKERPNKKTRVEQPTTPQQSKIQSSPKPIDRSSKPVPENKAPVFKLQPPAPTKTLPTTPITTPTKNNIKTTPTKPSTPAKQFTYPSTPVKINSTPKQVASNQPTTKPPQSTNKESSHSNANLQKTISEKIPPLKQSRPVDKAPRRIIDHGELDEIETRISTQISLAETKGDELGRNLMSMTEKIADYCEQLREISVKFRIANNKIVRLRNPILNDKIEEIRLKFESLDRLE</sequence>
<organism evidence="2 3">
    <name type="scientific">Acrasis kona</name>
    <dbReference type="NCBI Taxonomy" id="1008807"/>
    <lineage>
        <taxon>Eukaryota</taxon>
        <taxon>Discoba</taxon>
        <taxon>Heterolobosea</taxon>
        <taxon>Tetramitia</taxon>
        <taxon>Eutetramitia</taxon>
        <taxon>Acrasidae</taxon>
        <taxon>Acrasis</taxon>
    </lineage>
</organism>
<evidence type="ECO:0000313" key="2">
    <source>
        <dbReference type="EMBL" id="KAL0480221.1"/>
    </source>
</evidence>
<feature type="compositionally biased region" description="Polar residues" evidence="1">
    <location>
        <begin position="184"/>
        <end position="226"/>
    </location>
</feature>
<feature type="compositionally biased region" description="Low complexity" evidence="1">
    <location>
        <begin position="153"/>
        <end position="182"/>
    </location>
</feature>
<feature type="region of interest" description="Disordered" evidence="1">
    <location>
        <begin position="67"/>
        <end position="241"/>
    </location>
</feature>
<protein>
    <submittedName>
        <fullName evidence="2">Zonadhesin</fullName>
    </submittedName>
</protein>
<proteinExistence type="predicted"/>
<dbReference type="Proteomes" id="UP001431209">
    <property type="component" value="Unassembled WGS sequence"/>
</dbReference>
<evidence type="ECO:0000256" key="1">
    <source>
        <dbReference type="SAM" id="MobiDB-lite"/>
    </source>
</evidence>
<accession>A0AAW2YRZ0</accession>
<gene>
    <name evidence="2" type="ORF">AKO1_007176</name>
</gene>
<comment type="caution">
    <text evidence="2">The sequence shown here is derived from an EMBL/GenBank/DDBJ whole genome shotgun (WGS) entry which is preliminary data.</text>
</comment>
<name>A0AAW2YRZ0_9EUKA</name>